<reference evidence="1 2" key="1">
    <citation type="submission" date="2016-08" db="EMBL/GenBank/DDBJ databases">
        <title>Genome sequence of Clavibacter michiganensis subsp. michiganensis strain CASJ007.</title>
        <authorList>
            <person name="Thapa S.P."/>
            <person name="Coaker G."/>
        </authorList>
    </citation>
    <scope>NUCLEOTIDE SEQUENCE [LARGE SCALE GENOMIC DNA]</scope>
    <source>
        <strain evidence="1">CASJ007</strain>
    </source>
</reference>
<comment type="caution">
    <text evidence="1">The sequence shown here is derived from an EMBL/GenBank/DDBJ whole genome shotgun (WGS) entry which is preliminary data.</text>
</comment>
<keyword evidence="2" id="KW-1185">Reference proteome</keyword>
<dbReference type="Proteomes" id="UP000195062">
    <property type="component" value="Unassembled WGS sequence"/>
</dbReference>
<proteinExistence type="predicted"/>
<name>A0A1Y3FGC0_CLAMM</name>
<accession>A0A1Y3FGC0</accession>
<dbReference type="RefSeq" id="WP_079534342.1">
    <property type="nucleotide sequence ID" value="NZ_CP033724.1"/>
</dbReference>
<sequence>MPTSGKEAKLRYKIAGIVVLGLGVVLLIQYFTFERTGVIRVVGSIAFGVTIVISGLAINAVVRHDGQKSSE</sequence>
<evidence type="ECO:0000313" key="1">
    <source>
        <dbReference type="EMBL" id="OUE03607.1"/>
    </source>
</evidence>
<dbReference type="AlphaFoldDB" id="A0A1Y3FGC0"/>
<gene>
    <name evidence="1" type="ORF">CMMCAS07_01570</name>
</gene>
<organism evidence="1 2">
    <name type="scientific">Clavibacter michiganensis subsp. michiganensis</name>
    <dbReference type="NCBI Taxonomy" id="33013"/>
    <lineage>
        <taxon>Bacteria</taxon>
        <taxon>Bacillati</taxon>
        <taxon>Actinomycetota</taxon>
        <taxon>Actinomycetes</taxon>
        <taxon>Micrococcales</taxon>
        <taxon>Microbacteriaceae</taxon>
        <taxon>Clavibacter</taxon>
    </lineage>
</organism>
<evidence type="ECO:0000313" key="2">
    <source>
        <dbReference type="Proteomes" id="UP000195062"/>
    </source>
</evidence>
<protein>
    <submittedName>
        <fullName evidence="1">Uncharacterized protein</fullName>
    </submittedName>
</protein>
<dbReference type="EMBL" id="MDHH01000001">
    <property type="protein sequence ID" value="OUE03607.1"/>
    <property type="molecule type" value="Genomic_DNA"/>
</dbReference>